<evidence type="ECO:0000256" key="1">
    <source>
        <dbReference type="SAM" id="SignalP"/>
    </source>
</evidence>
<dbReference type="Proteomes" id="UP000814158">
    <property type="component" value="Unassembled WGS sequence"/>
</dbReference>
<feature type="chain" id="PRO_5045680002" description="DUF3757 domain-containing protein" evidence="1">
    <location>
        <begin position="35"/>
        <end position="172"/>
    </location>
</feature>
<keyword evidence="3" id="KW-1185">Reference proteome</keyword>
<comment type="caution">
    <text evidence="2">The sequence shown here is derived from an EMBL/GenBank/DDBJ whole genome shotgun (WGS) entry which is preliminary data.</text>
</comment>
<evidence type="ECO:0008006" key="4">
    <source>
        <dbReference type="Google" id="ProtNLM"/>
    </source>
</evidence>
<gene>
    <name evidence="2" type="ORF">GIV68_27320</name>
</gene>
<reference evidence="2 3" key="1">
    <citation type="submission" date="2019-11" db="EMBL/GenBank/DDBJ databases">
        <title>Epiphytic Pseudomonas syringae from cherry orchards.</title>
        <authorList>
            <person name="Hulin M.T."/>
        </authorList>
    </citation>
    <scope>NUCLEOTIDE SEQUENCE [LARGE SCALE GENOMIC DNA]</scope>
    <source>
        <strain evidence="2 3">PA-3-2A</strain>
    </source>
</reference>
<proteinExistence type="predicted"/>
<name>A0ABS9GVC5_9PSED</name>
<evidence type="ECO:0000313" key="3">
    <source>
        <dbReference type="Proteomes" id="UP000814158"/>
    </source>
</evidence>
<keyword evidence="1" id="KW-0732">Signal</keyword>
<accession>A0ABS9GVC5</accession>
<organism evidence="2 3">
    <name type="scientific">Pseudomonas salomonii</name>
    <dbReference type="NCBI Taxonomy" id="191391"/>
    <lineage>
        <taxon>Bacteria</taxon>
        <taxon>Pseudomonadati</taxon>
        <taxon>Pseudomonadota</taxon>
        <taxon>Gammaproteobacteria</taxon>
        <taxon>Pseudomonadales</taxon>
        <taxon>Pseudomonadaceae</taxon>
        <taxon>Pseudomonas</taxon>
    </lineage>
</organism>
<dbReference type="EMBL" id="WKAT01000105">
    <property type="protein sequence ID" value="MCF5548456.1"/>
    <property type="molecule type" value="Genomic_DNA"/>
</dbReference>
<sequence>MKTLATKKTTSLTMRCLKAALPLAALLSSAYTFAGSCPDAQSIKGEKSNGTYVYTSGDWRGTNEDSGIFDDTSYANETLKFNRVTISQRKVGTQGEAAEDKAGDIISFVKCDYVGTGKDARVRLSKRFSTLPTADAGTWEPETIEKNGKKEVVLNSAGTENKYCKSQDCTFK</sequence>
<protein>
    <recommendedName>
        <fullName evidence="4">DUF3757 domain-containing protein</fullName>
    </recommendedName>
</protein>
<evidence type="ECO:0000313" key="2">
    <source>
        <dbReference type="EMBL" id="MCF5548456.1"/>
    </source>
</evidence>
<dbReference type="RefSeq" id="WP_236374717.1">
    <property type="nucleotide sequence ID" value="NZ_WKAT01000105.1"/>
</dbReference>
<feature type="signal peptide" evidence="1">
    <location>
        <begin position="1"/>
        <end position="34"/>
    </location>
</feature>